<proteinExistence type="predicted"/>
<dbReference type="AlphaFoldDB" id="A0A2W2DC35"/>
<name>A0A2W2DC35_9ACTN</name>
<gene>
    <name evidence="2" type="ORF">C1I95_30540</name>
</gene>
<organism evidence="2 3">
    <name type="scientific">Micromonospora craterilacus</name>
    <dbReference type="NCBI Taxonomy" id="1655439"/>
    <lineage>
        <taxon>Bacteria</taxon>
        <taxon>Bacillati</taxon>
        <taxon>Actinomycetota</taxon>
        <taxon>Actinomycetes</taxon>
        <taxon>Micromonosporales</taxon>
        <taxon>Micromonosporaceae</taxon>
        <taxon>Micromonospora</taxon>
    </lineage>
</organism>
<protein>
    <submittedName>
        <fullName evidence="2">Uncharacterized protein</fullName>
    </submittedName>
</protein>
<dbReference type="RefSeq" id="WP_111219110.1">
    <property type="nucleotide sequence ID" value="NZ_POTY01000306.1"/>
</dbReference>
<evidence type="ECO:0000313" key="2">
    <source>
        <dbReference type="EMBL" id="PZG07901.1"/>
    </source>
</evidence>
<evidence type="ECO:0000256" key="1">
    <source>
        <dbReference type="SAM" id="MobiDB-lite"/>
    </source>
</evidence>
<keyword evidence="3" id="KW-1185">Reference proteome</keyword>
<comment type="caution">
    <text evidence="2">The sequence shown here is derived from an EMBL/GenBank/DDBJ whole genome shotgun (WGS) entry which is preliminary data.</text>
</comment>
<dbReference type="OrthoDB" id="3402009at2"/>
<reference evidence="2 3" key="1">
    <citation type="submission" date="2018-01" db="EMBL/GenBank/DDBJ databases">
        <title>Draft genome sequence of Jishengella sp. NA12.</title>
        <authorList>
            <person name="Sahin N."/>
            <person name="Ay H."/>
            <person name="Saygin H."/>
        </authorList>
    </citation>
    <scope>NUCLEOTIDE SEQUENCE [LARGE SCALE GENOMIC DNA]</scope>
    <source>
        <strain evidence="2 3">NA12</strain>
    </source>
</reference>
<feature type="region of interest" description="Disordered" evidence="1">
    <location>
        <begin position="269"/>
        <end position="296"/>
    </location>
</feature>
<dbReference type="EMBL" id="POTY01000306">
    <property type="protein sequence ID" value="PZG07901.1"/>
    <property type="molecule type" value="Genomic_DNA"/>
</dbReference>
<sequence length="296" mass="32372">MNTPPTTATGQPSPRVVDVRDAVERLRESCAWLWLLTVPGRERRPGRPVDEEQAEVLEARGRSDRAYREWNLSRGMGALAPSPAAARLDVVDAQAVVHRILTRLARSVAAYRDSSYVGGGAISDVLDWLTVGGPGRPWVVDAAGDAWRAGVVDELHDNRDAYLLTEIARALAAADEVARSAAGVVAEPVRPIEHRCPACRHRSLQLHHDGHDKRRWTVRCVRRTCLCVGAGCGCLKRDRRPGLPHVWSRWEMEGPGGLATAVAIARRLDEQGRPRPTVRSTVAGHGGWSDRRTGAA</sequence>
<dbReference type="Proteomes" id="UP000248924">
    <property type="component" value="Unassembled WGS sequence"/>
</dbReference>
<accession>A0A2W2DC35</accession>
<evidence type="ECO:0000313" key="3">
    <source>
        <dbReference type="Proteomes" id="UP000248924"/>
    </source>
</evidence>